<feature type="non-terminal residue" evidence="3">
    <location>
        <position position="1"/>
    </location>
</feature>
<feature type="domain" description="DUF4326" evidence="2">
    <location>
        <begin position="237"/>
        <end position="313"/>
    </location>
</feature>
<keyword evidence="4" id="KW-1185">Reference proteome</keyword>
<keyword evidence="1" id="KW-0238">DNA-binding</keyword>
<dbReference type="Gene3D" id="3.40.50.150">
    <property type="entry name" value="Vaccinia Virus protein VP39"/>
    <property type="match status" value="1"/>
</dbReference>
<dbReference type="InterPro" id="IPR029063">
    <property type="entry name" value="SAM-dependent_MTases_sf"/>
</dbReference>
<organism evidence="3 4">
    <name type="scientific">Prorocentrum cordatum</name>
    <dbReference type="NCBI Taxonomy" id="2364126"/>
    <lineage>
        <taxon>Eukaryota</taxon>
        <taxon>Sar</taxon>
        <taxon>Alveolata</taxon>
        <taxon>Dinophyceae</taxon>
        <taxon>Prorocentrales</taxon>
        <taxon>Prorocentraceae</taxon>
        <taxon>Prorocentrum</taxon>
    </lineage>
</organism>
<protein>
    <recommendedName>
        <fullName evidence="2">DUF4326 domain-containing protein</fullName>
    </recommendedName>
</protein>
<evidence type="ECO:0000256" key="1">
    <source>
        <dbReference type="ARBA" id="ARBA00023125"/>
    </source>
</evidence>
<comment type="caution">
    <text evidence="3">The sequence shown here is derived from an EMBL/GenBank/DDBJ whole genome shotgun (WGS) entry which is preliminary data.</text>
</comment>
<evidence type="ECO:0000259" key="2">
    <source>
        <dbReference type="Pfam" id="PF14216"/>
    </source>
</evidence>
<sequence>DLALSNLLFEVRAFMDQCRGVVPELDWEQELVSTATAYDGEEIYPAEPLEFARLEAAPPPREARCAVAAAGVTEGWLRKALLDPRIVLKDPSEIGELPPTPKAWASDEEWEVIAGELLQRGILKPIEYTDIAEVNGRKVFGGLFGVRKSGHQRGSGEVLLWSSEDLKCCFYAHGLGGAWLPHMAISKPVRRATAGPAGSGVVYVSSAVVPMGSAPQPRHVGSEPARGWVDEEAVDGRPVIYVGRGCRRRGLAPSRWGNPYRVGPQRSRHQAVAEFAHYLDEEPSLLAELDSLSGTRLACHCRPSQVCHGDAIIRKWRERFLEPAVWRAWQVYIDNLDVLEVTEWWHAAQLKQEGLCDAAPLARARYEAQGMPRSETKSVARELQTVSLGEAIDGELGTIGPPKEFVLRLVSLTLETISREKVAQKWMQIFAGRWVRCFLFRREAMMSFAHLRRFLVRIRGHAPRYQRTPVSGLVTVSDASVQRGAVCRGVRLRPEGAAAARAARKRQLTSFSDEAVLVSLFDVVGGARRALDLLGFIPALFVASETDVEASHAKWVFLVAGSPCTDLARINAQRVGPSGERPRLFYEIRRVRDLLLEVIGEWCFVFELVENVASMDVEPRELMTEHLGFPPIRIDAADVSHCRRDRFYWIDPAMVCAWQGKVQQCDGYEQVAIPGQFPSGVHRCTEAELQRLRDHAYCYAPYQFPDVNCIQVEDSSFRPPNSVERELLLDFLPGHTATARATSSRKLEPRALEQKRCALLGNSSQCATVAWVVAHWAAKQGYLPRVPDVAEMRETGGGATIADRDVELSSSDAGVGNLVRQHELEDPSAAADPSVAIVEEMIRRAEPRGVGRWSRKPAVVWHWQRPSHTTDLEVRATPQALHWKFRVSRHLRTRFCHLMDSQAGLGVITRGRPLPTILHVVVRRIGALVLAALARPVHGYAETDRNPADHPTRAVVGPFRHAPVQPRTLMVYLRTAQQFSEWLRGRNLSWSAASNDTEFLDGLVAEWIEWLWLEGHPQGTAGSALSAVRFFLQRKRILPASWRLFKARQRLELPQRAPPLPRAVVVSMAALARHWQRNDVAVLLIIAFAAFLRTSEALTLRRWQ</sequence>
<dbReference type="Pfam" id="PF14216">
    <property type="entry name" value="DUF4326"/>
    <property type="match status" value="1"/>
</dbReference>
<gene>
    <name evidence="3" type="ORF">PCOR1329_LOCUS21390</name>
</gene>
<dbReference type="InterPro" id="IPR010998">
    <property type="entry name" value="Integrase_recombinase_N"/>
</dbReference>
<proteinExistence type="predicted"/>
<dbReference type="EMBL" id="CAUYUJ010007038">
    <property type="protein sequence ID" value="CAK0819392.1"/>
    <property type="molecule type" value="Genomic_DNA"/>
</dbReference>
<name>A0ABN9RKI1_9DINO</name>
<dbReference type="Proteomes" id="UP001189429">
    <property type="component" value="Unassembled WGS sequence"/>
</dbReference>
<evidence type="ECO:0000313" key="4">
    <source>
        <dbReference type="Proteomes" id="UP001189429"/>
    </source>
</evidence>
<reference evidence="3" key="1">
    <citation type="submission" date="2023-10" db="EMBL/GenBank/DDBJ databases">
        <authorList>
            <person name="Chen Y."/>
            <person name="Shah S."/>
            <person name="Dougan E. K."/>
            <person name="Thang M."/>
            <person name="Chan C."/>
        </authorList>
    </citation>
    <scope>NUCLEOTIDE SEQUENCE [LARGE SCALE GENOMIC DNA]</scope>
</reference>
<dbReference type="InterPro" id="IPR025475">
    <property type="entry name" value="DUF4326"/>
</dbReference>
<dbReference type="Gene3D" id="1.10.150.130">
    <property type="match status" value="1"/>
</dbReference>
<feature type="non-terminal residue" evidence="3">
    <location>
        <position position="1104"/>
    </location>
</feature>
<evidence type="ECO:0000313" key="3">
    <source>
        <dbReference type="EMBL" id="CAK0819392.1"/>
    </source>
</evidence>
<accession>A0ABN9RKI1</accession>